<protein>
    <submittedName>
        <fullName evidence="1">TIGR03087 family PEP-CTERM/XrtA system glycosyltransferase</fullName>
    </submittedName>
</protein>
<dbReference type="EMBL" id="WNKT01000024">
    <property type="protein sequence ID" value="MTW21756.1"/>
    <property type="molecule type" value="Genomic_DNA"/>
</dbReference>
<gene>
    <name evidence="1" type="ORF">GJ668_11715</name>
</gene>
<accession>A0A6N8EGF4</accession>
<dbReference type="OrthoDB" id="9807209at2"/>
<dbReference type="InterPro" id="IPR017521">
    <property type="entry name" value="Sugar_tfrase_PEP-CTERM_Stp1"/>
</dbReference>
<dbReference type="Proteomes" id="UP000434044">
    <property type="component" value="Unassembled WGS sequence"/>
</dbReference>
<dbReference type="Gene3D" id="3.40.50.2000">
    <property type="entry name" value="Glycogen Phosphorylase B"/>
    <property type="match status" value="2"/>
</dbReference>
<dbReference type="Pfam" id="PF13692">
    <property type="entry name" value="Glyco_trans_1_4"/>
    <property type="match status" value="1"/>
</dbReference>
<comment type="caution">
    <text evidence="1">The sequence shown here is derived from an EMBL/GenBank/DDBJ whole genome shotgun (WGS) entry which is preliminary data.</text>
</comment>
<proteinExistence type="predicted"/>
<evidence type="ECO:0000313" key="2">
    <source>
        <dbReference type="Proteomes" id="UP000434044"/>
    </source>
</evidence>
<dbReference type="SUPFAM" id="SSF53756">
    <property type="entry name" value="UDP-Glycosyltransferase/glycogen phosphorylase"/>
    <property type="match status" value="1"/>
</dbReference>
<dbReference type="GO" id="GO:0016757">
    <property type="term" value="F:glycosyltransferase activity"/>
    <property type="evidence" value="ECO:0007669"/>
    <property type="project" value="TreeGrafter"/>
</dbReference>
<keyword evidence="1" id="KW-0808">Transferase</keyword>
<name>A0A6N8EGF4_9GAMM</name>
<dbReference type="NCBIfam" id="TIGR03087">
    <property type="entry name" value="stp1"/>
    <property type="match status" value="1"/>
</dbReference>
<dbReference type="PANTHER" id="PTHR12526">
    <property type="entry name" value="GLYCOSYLTRANSFERASE"/>
    <property type="match status" value="1"/>
</dbReference>
<dbReference type="CDD" id="cd03801">
    <property type="entry name" value="GT4_PimA-like"/>
    <property type="match status" value="1"/>
</dbReference>
<dbReference type="AlphaFoldDB" id="A0A6N8EGF4"/>
<organism evidence="1 2">
    <name type="scientific">Allochromatium palmeri</name>
    <dbReference type="NCBI Taxonomy" id="231048"/>
    <lineage>
        <taxon>Bacteria</taxon>
        <taxon>Pseudomonadati</taxon>
        <taxon>Pseudomonadota</taxon>
        <taxon>Gammaproteobacteria</taxon>
        <taxon>Chromatiales</taxon>
        <taxon>Chromatiaceae</taxon>
        <taxon>Allochromatium</taxon>
    </lineage>
</organism>
<keyword evidence="2" id="KW-1185">Reference proteome</keyword>
<evidence type="ECO:0000313" key="1">
    <source>
        <dbReference type="EMBL" id="MTW21756.1"/>
    </source>
</evidence>
<reference evidence="1 2" key="1">
    <citation type="submission" date="2019-11" db="EMBL/GenBank/DDBJ databases">
        <title>Whole-genome sequence of the anaerobic purple sulfur bacterium Allochromatium palmeri DSM 15591.</title>
        <authorList>
            <person name="Kyndt J.A."/>
            <person name="Meyer T.E."/>
        </authorList>
    </citation>
    <scope>NUCLEOTIDE SEQUENCE [LARGE SCALE GENOMIC DNA]</scope>
    <source>
        <strain evidence="1 2">DSM 15591</strain>
    </source>
</reference>
<dbReference type="PANTHER" id="PTHR12526:SF600">
    <property type="entry name" value="GLYCOSYL TRANSFERASE GROUP 1"/>
    <property type="match status" value="1"/>
</dbReference>
<sequence>MDDLLFLVHRIPYPPNKGDKIRSFHLLDYLSTRYRVHLGAFVDFDADLVHCDVVRGYCASAWLGRLAPRQAKLRSLTGLLTGEALTLPYYRGSTLPAWIRDVRREHDIRRVLVYSSAMAQFVLGPEFESMRRVIDFVDMDSDKWRQYSLSQRFPLSWVYRRESRRLLAFEREVATRFAASLFVSQQEAALFARASGVDPASLVVLRNGVDTAYFSADPERPSPFATPGPHLVFTGAMDYWANVEGVEWFVASILPVIRQTLPSVEFHIVGMNPTPRVQGLTRTDGVRVTGGVPDIRPYVQHASVVVVPLRIARGIQNKVLEAMSMARPVVATSQALEGIPAADGCDVRQADEANAFARSVIEILTSSEDGARLGDSARALIERDFVWEASLRQLDGLLNGA</sequence>
<dbReference type="RefSeq" id="WP_155450336.1">
    <property type="nucleotide sequence ID" value="NZ_WNKT01000024.1"/>
</dbReference>